<evidence type="ECO:0000313" key="3">
    <source>
        <dbReference type="RefSeq" id="XP_012944370.1"/>
    </source>
</evidence>
<sequence length="252" mass="26326">MSSDLFFDETGSPPTSQYQNYLFCAQDVACSCDLLQDGTSKTSELTHRRVARIMYQLFSGQCTEVNVPDILLRPGFECFDPVTALPFPTTEVKLSYAQAIIFGNHYFRQNMSEGLYQCSLKSLCDCGLATSASATSFLTSLVDMHGQCEMVSALGPSDCSQAGGGGGAGSPSDCLLPPCDDVMSDVTGATRPDGTTKRMLSPGSGSGVGGGSAAGQEGKAGENGGQSPTRAAVQLSVTAGMLVSLMTCNWIL</sequence>
<reference evidence="3" key="1">
    <citation type="submission" date="2025-08" db="UniProtKB">
        <authorList>
            <consortium name="RefSeq"/>
        </authorList>
    </citation>
    <scope>IDENTIFICATION</scope>
</reference>
<name>A0ABM1AB76_APLCA</name>
<keyword evidence="2" id="KW-1185">Reference proteome</keyword>
<evidence type="ECO:0000313" key="2">
    <source>
        <dbReference type="Proteomes" id="UP000694888"/>
    </source>
</evidence>
<protein>
    <submittedName>
        <fullName evidence="3">Uncharacterized protein LOC106013374</fullName>
    </submittedName>
</protein>
<feature type="compositionally biased region" description="Gly residues" evidence="1">
    <location>
        <begin position="204"/>
        <end position="213"/>
    </location>
</feature>
<dbReference type="RefSeq" id="XP_012944370.1">
    <property type="nucleotide sequence ID" value="XM_013088916.1"/>
</dbReference>
<dbReference type="Proteomes" id="UP000694888">
    <property type="component" value="Unplaced"/>
</dbReference>
<proteinExistence type="predicted"/>
<organism evidence="2 3">
    <name type="scientific">Aplysia californica</name>
    <name type="common">California sea hare</name>
    <dbReference type="NCBI Taxonomy" id="6500"/>
    <lineage>
        <taxon>Eukaryota</taxon>
        <taxon>Metazoa</taxon>
        <taxon>Spiralia</taxon>
        <taxon>Lophotrochozoa</taxon>
        <taxon>Mollusca</taxon>
        <taxon>Gastropoda</taxon>
        <taxon>Heterobranchia</taxon>
        <taxon>Euthyneura</taxon>
        <taxon>Tectipleura</taxon>
        <taxon>Aplysiida</taxon>
        <taxon>Aplysioidea</taxon>
        <taxon>Aplysiidae</taxon>
        <taxon>Aplysia</taxon>
    </lineage>
</organism>
<gene>
    <name evidence="3" type="primary">LOC106013374</name>
</gene>
<feature type="region of interest" description="Disordered" evidence="1">
    <location>
        <begin position="185"/>
        <end position="227"/>
    </location>
</feature>
<dbReference type="GeneID" id="106013374"/>
<evidence type="ECO:0000256" key="1">
    <source>
        <dbReference type="SAM" id="MobiDB-lite"/>
    </source>
</evidence>
<accession>A0ABM1AB76</accession>